<dbReference type="AlphaFoldDB" id="A0A8E0RQG7"/>
<proteinExistence type="predicted"/>
<evidence type="ECO:0000256" key="3">
    <source>
        <dbReference type="ARBA" id="ARBA00022989"/>
    </source>
</evidence>
<keyword evidence="2 5" id="KW-0812">Transmembrane</keyword>
<feature type="transmembrane region" description="Helical" evidence="5">
    <location>
        <begin position="99"/>
        <end position="123"/>
    </location>
</feature>
<comment type="caution">
    <text evidence="7">The sequence shown here is derived from an EMBL/GenBank/DDBJ whole genome shotgun (WGS) entry which is preliminary data.</text>
</comment>
<feature type="transmembrane region" description="Helical" evidence="5">
    <location>
        <begin position="230"/>
        <end position="259"/>
    </location>
</feature>
<dbReference type="PROSITE" id="PS50262">
    <property type="entry name" value="G_PROTEIN_RECEP_F1_2"/>
    <property type="match status" value="1"/>
</dbReference>
<dbReference type="Gene3D" id="1.20.1070.10">
    <property type="entry name" value="Rhodopsin 7-helix transmembrane proteins"/>
    <property type="match status" value="1"/>
</dbReference>
<dbReference type="InterPro" id="IPR017452">
    <property type="entry name" value="GPCR_Rhodpsn_7TM"/>
</dbReference>
<feature type="transmembrane region" description="Helical" evidence="5">
    <location>
        <begin position="271"/>
        <end position="294"/>
    </location>
</feature>
<evidence type="ECO:0000313" key="8">
    <source>
        <dbReference type="Proteomes" id="UP000728185"/>
    </source>
</evidence>
<sequence length="314" mass="35384">MNSTIRGQIYETVRVPTTTNVIFGFLAPVFVIGALVNVITCCGVYNIQLESIVTKCLLYNECVFDMLICSTVFSLLIPIKPQVGLGDHNVVICYLLKNASLMTFLRMLMNFNIVCLALDRFWAIVYCSTYKQRRIIYLIVCYVIIILSSSVITVPSFFQVAFYENACVVTLDVLTLRAQMMLNIVIAYIIPLIVVSVTGFWASRVLRKRRHTPANVSCEGSDYDRVQNTLLAITLGFGLVLAILAIIGLVMSILSILGLLDFRYDSISRMYFNSTCGVASSLIPIIHTLVVPPLRRWYLTSFRSIYFRVISISR</sequence>
<dbReference type="OrthoDB" id="6251375at2759"/>
<dbReference type="GO" id="GO:0016020">
    <property type="term" value="C:membrane"/>
    <property type="evidence" value="ECO:0007669"/>
    <property type="project" value="UniProtKB-SubCell"/>
</dbReference>
<keyword evidence="8" id="KW-1185">Reference proteome</keyword>
<feature type="transmembrane region" description="Helical" evidence="5">
    <location>
        <begin position="21"/>
        <end position="45"/>
    </location>
</feature>
<evidence type="ECO:0000259" key="6">
    <source>
        <dbReference type="PROSITE" id="PS50262"/>
    </source>
</evidence>
<protein>
    <recommendedName>
        <fullName evidence="6">G-protein coupled receptors family 1 profile domain-containing protein</fullName>
    </recommendedName>
</protein>
<feature type="transmembrane region" description="Helical" evidence="5">
    <location>
        <begin position="57"/>
        <end position="79"/>
    </location>
</feature>
<keyword evidence="4 5" id="KW-0472">Membrane</keyword>
<evidence type="ECO:0000256" key="1">
    <source>
        <dbReference type="ARBA" id="ARBA00004370"/>
    </source>
</evidence>
<name>A0A8E0RQG7_9TREM</name>
<accession>A0A8E0RQG7</accession>
<evidence type="ECO:0000256" key="5">
    <source>
        <dbReference type="SAM" id="Phobius"/>
    </source>
</evidence>
<feature type="transmembrane region" description="Helical" evidence="5">
    <location>
        <begin position="178"/>
        <end position="202"/>
    </location>
</feature>
<feature type="transmembrane region" description="Helical" evidence="5">
    <location>
        <begin position="135"/>
        <end position="158"/>
    </location>
</feature>
<dbReference type="Proteomes" id="UP000728185">
    <property type="component" value="Unassembled WGS sequence"/>
</dbReference>
<dbReference type="CDD" id="cd00637">
    <property type="entry name" value="7tm_classA_rhodopsin-like"/>
    <property type="match status" value="1"/>
</dbReference>
<organism evidence="7 8">
    <name type="scientific">Fasciolopsis buskii</name>
    <dbReference type="NCBI Taxonomy" id="27845"/>
    <lineage>
        <taxon>Eukaryota</taxon>
        <taxon>Metazoa</taxon>
        <taxon>Spiralia</taxon>
        <taxon>Lophotrochozoa</taxon>
        <taxon>Platyhelminthes</taxon>
        <taxon>Trematoda</taxon>
        <taxon>Digenea</taxon>
        <taxon>Plagiorchiida</taxon>
        <taxon>Echinostomata</taxon>
        <taxon>Echinostomatoidea</taxon>
        <taxon>Fasciolidae</taxon>
        <taxon>Fasciolopsis</taxon>
    </lineage>
</organism>
<evidence type="ECO:0000313" key="7">
    <source>
        <dbReference type="EMBL" id="KAA0188072.1"/>
    </source>
</evidence>
<gene>
    <name evidence="7" type="ORF">FBUS_01286</name>
</gene>
<feature type="domain" description="G-protein coupled receptors family 1 profile" evidence="6">
    <location>
        <begin position="111"/>
        <end position="287"/>
    </location>
</feature>
<dbReference type="EMBL" id="LUCM01008695">
    <property type="protein sequence ID" value="KAA0188072.1"/>
    <property type="molecule type" value="Genomic_DNA"/>
</dbReference>
<comment type="subcellular location">
    <subcellularLocation>
        <location evidence="1">Membrane</location>
    </subcellularLocation>
</comment>
<evidence type="ECO:0000256" key="2">
    <source>
        <dbReference type="ARBA" id="ARBA00022692"/>
    </source>
</evidence>
<reference evidence="7" key="1">
    <citation type="submission" date="2019-05" db="EMBL/GenBank/DDBJ databases">
        <title>Annotation for the trematode Fasciolopsis buski.</title>
        <authorList>
            <person name="Choi Y.-J."/>
        </authorList>
    </citation>
    <scope>NUCLEOTIDE SEQUENCE</scope>
    <source>
        <strain evidence="7">HT</strain>
        <tissue evidence="7">Whole worm</tissue>
    </source>
</reference>
<keyword evidence="3 5" id="KW-1133">Transmembrane helix</keyword>
<dbReference type="SUPFAM" id="SSF81321">
    <property type="entry name" value="Family A G protein-coupled receptor-like"/>
    <property type="match status" value="1"/>
</dbReference>
<evidence type="ECO:0000256" key="4">
    <source>
        <dbReference type="ARBA" id="ARBA00023136"/>
    </source>
</evidence>